<feature type="region of interest" description="Disordered" evidence="1">
    <location>
        <begin position="195"/>
        <end position="231"/>
    </location>
</feature>
<dbReference type="RefSeq" id="XP_033380653.1">
    <property type="nucleotide sequence ID" value="XM_033523743.1"/>
</dbReference>
<organism evidence="2 3">
    <name type="scientific">Aaosphaeria arxii CBS 175.79</name>
    <dbReference type="NCBI Taxonomy" id="1450172"/>
    <lineage>
        <taxon>Eukaryota</taxon>
        <taxon>Fungi</taxon>
        <taxon>Dikarya</taxon>
        <taxon>Ascomycota</taxon>
        <taxon>Pezizomycotina</taxon>
        <taxon>Dothideomycetes</taxon>
        <taxon>Pleosporomycetidae</taxon>
        <taxon>Pleosporales</taxon>
        <taxon>Pleosporales incertae sedis</taxon>
        <taxon>Aaosphaeria</taxon>
    </lineage>
</organism>
<dbReference type="Pfam" id="PF06101">
    <property type="entry name" value="Vps62"/>
    <property type="match status" value="1"/>
</dbReference>
<dbReference type="OrthoDB" id="188042at2759"/>
<dbReference type="AlphaFoldDB" id="A0A6A5XJ31"/>
<name>A0A6A5XJ31_9PLEO</name>
<protein>
    <recommendedName>
        <fullName evidence="4">Vacuolar protein sorting-associated protein 62</fullName>
    </recommendedName>
</protein>
<gene>
    <name evidence="2" type="ORF">BU24DRAFT_352687</name>
</gene>
<dbReference type="PANTHER" id="PTHR48172">
    <property type="match status" value="1"/>
</dbReference>
<dbReference type="EMBL" id="ML978073">
    <property type="protein sequence ID" value="KAF2012314.1"/>
    <property type="molecule type" value="Genomic_DNA"/>
</dbReference>
<proteinExistence type="predicted"/>
<dbReference type="Proteomes" id="UP000799778">
    <property type="component" value="Unassembled WGS sequence"/>
</dbReference>
<evidence type="ECO:0000256" key="1">
    <source>
        <dbReference type="SAM" id="MobiDB-lite"/>
    </source>
</evidence>
<dbReference type="PANTHER" id="PTHR48172:SF2">
    <property type="entry name" value="VACUOLAR PROTEIN SORTING PROTEIN 62"/>
    <property type="match status" value="1"/>
</dbReference>
<evidence type="ECO:0000313" key="3">
    <source>
        <dbReference type="Proteomes" id="UP000799778"/>
    </source>
</evidence>
<evidence type="ECO:0008006" key="4">
    <source>
        <dbReference type="Google" id="ProtNLM"/>
    </source>
</evidence>
<sequence length="543" mass="61825">MKGRKPAIAAAGTFFGLFSYSQLYQNFLFSRITPSSERADEQEWVASSNSWVDRKVCTWFGFCGLSHLDESRWSNWGKETTDAKSRTSDYDDQHKIDLSEFWNSAHNARPEDWSDDEHVLREIPKYVTDHAPYIYLYSGEQFWPCDIAEHLIHTTPHLNYTPLQASSDHPNLTNLNDLNKWGRFVYLQSDDNVEDRPDWLGGETNIPSAPKGTDHLPGTSGDPASPDNDYLEDVAGEHAEWWNAGIGDTKDKGGVRSNTALTTATGPAPTEPPRKSKPSIHDEIWQPELLRRRTGRKVVGGRSDAPATLIVVEKGDGVVDAFWFFFYSYNLGNTVFNVRFGNHVGDWEHTVVRFHNGIPKAVFFSEHNFGEAYTWDAIEKIGKRPVGFSATGTHAMYATAGVHPYVLPGGILHDVTDRGPLWDPTLNMYAYTYDYQADRLRSSSLTPQAPVEWFYFQGRWGDKFYPLSDPRQYRFVGQYHYVTGPLGPRFKNLGRKQICQGNNECLLKKNRVSSRIDRIKRFPSLGEGEEMTEEDRLRFVGPE</sequence>
<feature type="compositionally biased region" description="Low complexity" evidence="1">
    <location>
        <begin position="259"/>
        <end position="268"/>
    </location>
</feature>
<dbReference type="GeneID" id="54281140"/>
<keyword evidence="3" id="KW-1185">Reference proteome</keyword>
<accession>A0A6A5XJ31</accession>
<evidence type="ECO:0000313" key="2">
    <source>
        <dbReference type="EMBL" id="KAF2012314.1"/>
    </source>
</evidence>
<feature type="region of interest" description="Disordered" evidence="1">
    <location>
        <begin position="245"/>
        <end position="280"/>
    </location>
</feature>
<dbReference type="InterPro" id="IPR009291">
    <property type="entry name" value="Vps62"/>
</dbReference>
<reference evidence="2" key="1">
    <citation type="journal article" date="2020" name="Stud. Mycol.">
        <title>101 Dothideomycetes genomes: a test case for predicting lifestyles and emergence of pathogens.</title>
        <authorList>
            <person name="Haridas S."/>
            <person name="Albert R."/>
            <person name="Binder M."/>
            <person name="Bloem J."/>
            <person name="Labutti K."/>
            <person name="Salamov A."/>
            <person name="Andreopoulos B."/>
            <person name="Baker S."/>
            <person name="Barry K."/>
            <person name="Bills G."/>
            <person name="Bluhm B."/>
            <person name="Cannon C."/>
            <person name="Castanera R."/>
            <person name="Culley D."/>
            <person name="Daum C."/>
            <person name="Ezra D."/>
            <person name="Gonzalez J."/>
            <person name="Henrissat B."/>
            <person name="Kuo A."/>
            <person name="Liang C."/>
            <person name="Lipzen A."/>
            <person name="Lutzoni F."/>
            <person name="Magnuson J."/>
            <person name="Mondo S."/>
            <person name="Nolan M."/>
            <person name="Ohm R."/>
            <person name="Pangilinan J."/>
            <person name="Park H.-J."/>
            <person name="Ramirez L."/>
            <person name="Alfaro M."/>
            <person name="Sun H."/>
            <person name="Tritt A."/>
            <person name="Yoshinaga Y."/>
            <person name="Zwiers L.-H."/>
            <person name="Turgeon B."/>
            <person name="Goodwin S."/>
            <person name="Spatafora J."/>
            <person name="Crous P."/>
            <person name="Grigoriev I."/>
        </authorList>
    </citation>
    <scope>NUCLEOTIDE SEQUENCE</scope>
    <source>
        <strain evidence="2">CBS 175.79</strain>
    </source>
</reference>